<dbReference type="EMBL" id="CP001699">
    <property type="protein sequence ID" value="ACU63533.1"/>
    <property type="molecule type" value="Genomic_DNA"/>
</dbReference>
<dbReference type="Gene3D" id="1.10.10.60">
    <property type="entry name" value="Homeodomain-like"/>
    <property type="match status" value="2"/>
</dbReference>
<dbReference type="InterPro" id="IPR009057">
    <property type="entry name" value="Homeodomain-like_sf"/>
</dbReference>
<keyword evidence="1" id="KW-0805">Transcription regulation</keyword>
<feature type="domain" description="HTH araC/xylS-type" evidence="3">
    <location>
        <begin position="176"/>
        <end position="274"/>
    </location>
</feature>
<dbReference type="PANTHER" id="PTHR11019:SF199">
    <property type="entry name" value="HTH-TYPE TRANSCRIPTIONAL REGULATOR NIMR"/>
    <property type="match status" value="1"/>
</dbReference>
<keyword evidence="2" id="KW-0804">Transcription</keyword>
<evidence type="ECO:0000259" key="3">
    <source>
        <dbReference type="PROSITE" id="PS01124"/>
    </source>
</evidence>
<dbReference type="GO" id="GO:0043565">
    <property type="term" value="F:sequence-specific DNA binding"/>
    <property type="evidence" value="ECO:0007669"/>
    <property type="project" value="InterPro"/>
</dbReference>
<reference evidence="4 5" key="2">
    <citation type="journal article" date="2010" name="Stand. Genomic Sci.">
        <title>Complete genome sequence of Chitinophaga pinensis type strain (UQM 2034).</title>
        <authorList>
            <person name="Glavina Del Rio T."/>
            <person name="Abt B."/>
            <person name="Spring S."/>
            <person name="Lapidus A."/>
            <person name="Nolan M."/>
            <person name="Tice H."/>
            <person name="Copeland A."/>
            <person name="Cheng J.F."/>
            <person name="Chen F."/>
            <person name="Bruce D."/>
            <person name="Goodwin L."/>
            <person name="Pitluck S."/>
            <person name="Ivanova N."/>
            <person name="Mavromatis K."/>
            <person name="Mikhailova N."/>
            <person name="Pati A."/>
            <person name="Chen A."/>
            <person name="Palaniappan K."/>
            <person name="Land M."/>
            <person name="Hauser L."/>
            <person name="Chang Y.J."/>
            <person name="Jeffries C.D."/>
            <person name="Chain P."/>
            <person name="Saunders E."/>
            <person name="Detter J.C."/>
            <person name="Brettin T."/>
            <person name="Rohde M."/>
            <person name="Goker M."/>
            <person name="Bristow J."/>
            <person name="Eisen J.A."/>
            <person name="Markowitz V."/>
            <person name="Hugenholtz P."/>
            <person name="Kyrpides N.C."/>
            <person name="Klenk H.P."/>
            <person name="Lucas S."/>
        </authorList>
    </citation>
    <scope>NUCLEOTIDE SEQUENCE [LARGE SCALE GENOMIC DNA]</scope>
    <source>
        <strain evidence="5">ATCC 43595 / DSM 2588 / LMG 13176 / NBRC 15968 / NCIMB 11800 / UQM 2034</strain>
    </source>
</reference>
<evidence type="ECO:0000256" key="2">
    <source>
        <dbReference type="ARBA" id="ARBA00023163"/>
    </source>
</evidence>
<dbReference type="Pfam" id="PF12833">
    <property type="entry name" value="HTH_18"/>
    <property type="match status" value="1"/>
</dbReference>
<dbReference type="GO" id="GO:0003700">
    <property type="term" value="F:DNA-binding transcription factor activity"/>
    <property type="evidence" value="ECO:0007669"/>
    <property type="project" value="InterPro"/>
</dbReference>
<evidence type="ECO:0000256" key="1">
    <source>
        <dbReference type="ARBA" id="ARBA00023015"/>
    </source>
</evidence>
<organism evidence="4 5">
    <name type="scientific">Chitinophaga pinensis (strain ATCC 43595 / DSM 2588 / LMG 13176 / NBRC 15968 / NCIMB 11800 / UQM 2034)</name>
    <dbReference type="NCBI Taxonomy" id="485918"/>
    <lineage>
        <taxon>Bacteria</taxon>
        <taxon>Pseudomonadati</taxon>
        <taxon>Bacteroidota</taxon>
        <taxon>Chitinophagia</taxon>
        <taxon>Chitinophagales</taxon>
        <taxon>Chitinophagaceae</taxon>
        <taxon>Chitinophaga</taxon>
    </lineage>
</organism>
<dbReference type="InterPro" id="IPR018060">
    <property type="entry name" value="HTH_AraC"/>
</dbReference>
<dbReference type="SMART" id="SM00342">
    <property type="entry name" value="HTH_ARAC"/>
    <property type="match status" value="1"/>
</dbReference>
<reference evidence="5" key="1">
    <citation type="submission" date="2009-08" db="EMBL/GenBank/DDBJ databases">
        <title>The complete genome of Chitinophaga pinensis DSM 2588.</title>
        <authorList>
            <consortium name="US DOE Joint Genome Institute (JGI-PGF)"/>
            <person name="Lucas S."/>
            <person name="Copeland A."/>
            <person name="Lapidus A."/>
            <person name="Glavina del Rio T."/>
            <person name="Dalin E."/>
            <person name="Tice H."/>
            <person name="Bruce D."/>
            <person name="Goodwin L."/>
            <person name="Pitluck S."/>
            <person name="Kyrpides N."/>
            <person name="Mavromatis K."/>
            <person name="Ivanova N."/>
            <person name="Mikhailova N."/>
            <person name="Sims D."/>
            <person name="Meinche L."/>
            <person name="Brettin T."/>
            <person name="Detter J.C."/>
            <person name="Han C."/>
            <person name="Larimer F."/>
            <person name="Land M."/>
            <person name="Hauser L."/>
            <person name="Markowitz V."/>
            <person name="Cheng J.-F."/>
            <person name="Hugenholtz P."/>
            <person name="Woyke T."/>
            <person name="Wu D."/>
            <person name="Spring S."/>
            <person name="Klenk H.-P."/>
            <person name="Eisen J.A."/>
        </authorList>
    </citation>
    <scope>NUCLEOTIDE SEQUENCE [LARGE SCALE GENOMIC DNA]</scope>
    <source>
        <strain evidence="5">ATCC 43595 / DSM 2588 / LMG 13176 / NBRC 15968 / NCIMB 11800 / UQM 2034</strain>
    </source>
</reference>
<evidence type="ECO:0000313" key="4">
    <source>
        <dbReference type="EMBL" id="ACU63533.1"/>
    </source>
</evidence>
<dbReference type="SUPFAM" id="SSF51182">
    <property type="entry name" value="RmlC-like cupins"/>
    <property type="match status" value="1"/>
</dbReference>
<dbReference type="InterPro" id="IPR014710">
    <property type="entry name" value="RmlC-like_jellyroll"/>
</dbReference>
<dbReference type="PANTHER" id="PTHR11019">
    <property type="entry name" value="HTH-TYPE TRANSCRIPTIONAL REGULATOR NIMR"/>
    <property type="match status" value="1"/>
</dbReference>
<dbReference type="SUPFAM" id="SSF46689">
    <property type="entry name" value="Homeodomain-like"/>
    <property type="match status" value="2"/>
</dbReference>
<proteinExistence type="predicted"/>
<dbReference type="Proteomes" id="UP000002215">
    <property type="component" value="Chromosome"/>
</dbReference>
<evidence type="ECO:0000313" key="5">
    <source>
        <dbReference type="Proteomes" id="UP000002215"/>
    </source>
</evidence>
<accession>A0A979GA89</accession>
<gene>
    <name evidence="4" type="ordered locus">Cpin_6124</name>
</gene>
<dbReference type="KEGG" id="cpi:Cpin_6124"/>
<name>A0A979GA89_CHIPD</name>
<dbReference type="AlphaFoldDB" id="A0A979GA89"/>
<sequence>MLFNEISIIYKTITMGLIASLPEIEQQATSIFVIHEKCEKQIPLHQHSKSQLFYVDGGIAYIRLADQLLVIPSRHYCWIPAGIPHSLTIGQNGTHLRSILFTTKGENKHAFYNDVGIYPINDLLIEMMRYTEQWQGHILPDDERFMFLQSIKSILPKISIRHLPIALPYTENKRMLQIISYIEENISDKHTLETISKRFGLSDRTLSRFFKDTLKISFLQYLKLLRMVKAFELIQQKAHSLSEIAYLTGYQSLASFSYTFYQVTNMRPSEFAHLNSMV</sequence>
<protein>
    <submittedName>
        <fullName evidence="4">Transcriptional regulator, AraC family</fullName>
    </submittedName>
</protein>
<dbReference type="Gene3D" id="2.60.120.10">
    <property type="entry name" value="Jelly Rolls"/>
    <property type="match status" value="1"/>
</dbReference>
<dbReference type="PROSITE" id="PS01124">
    <property type="entry name" value="HTH_ARAC_FAMILY_2"/>
    <property type="match status" value="1"/>
</dbReference>
<dbReference type="InterPro" id="IPR011051">
    <property type="entry name" value="RmlC_Cupin_sf"/>
</dbReference>